<feature type="compositionally biased region" description="Polar residues" evidence="1">
    <location>
        <begin position="942"/>
        <end position="952"/>
    </location>
</feature>
<feature type="compositionally biased region" description="Polar residues" evidence="1">
    <location>
        <begin position="164"/>
        <end position="174"/>
    </location>
</feature>
<feature type="compositionally biased region" description="Polar residues" evidence="1">
    <location>
        <begin position="613"/>
        <end position="644"/>
    </location>
</feature>
<evidence type="ECO:0000256" key="1">
    <source>
        <dbReference type="SAM" id="MobiDB-lite"/>
    </source>
</evidence>
<feature type="compositionally biased region" description="Basic residues" evidence="1">
    <location>
        <begin position="546"/>
        <end position="560"/>
    </location>
</feature>
<feature type="compositionally biased region" description="Basic residues" evidence="1">
    <location>
        <begin position="790"/>
        <end position="799"/>
    </location>
</feature>
<feature type="region of interest" description="Disordered" evidence="1">
    <location>
        <begin position="462"/>
        <end position="485"/>
    </location>
</feature>
<feature type="compositionally biased region" description="Polar residues" evidence="1">
    <location>
        <begin position="667"/>
        <end position="688"/>
    </location>
</feature>
<proteinExistence type="predicted"/>
<feature type="compositionally biased region" description="Polar residues" evidence="1">
    <location>
        <begin position="211"/>
        <end position="225"/>
    </location>
</feature>
<feature type="region of interest" description="Disordered" evidence="1">
    <location>
        <begin position="154"/>
        <end position="174"/>
    </location>
</feature>
<feature type="region of interest" description="Disordered" evidence="1">
    <location>
        <begin position="200"/>
        <end position="235"/>
    </location>
</feature>
<reference evidence="2 3" key="1">
    <citation type="submission" date="2022-05" db="EMBL/GenBank/DDBJ databases">
        <authorList>
            <consortium name="Genoscope - CEA"/>
            <person name="William W."/>
        </authorList>
    </citation>
    <scope>NUCLEOTIDE SEQUENCE [LARGE SCALE GENOMIC DNA]</scope>
</reference>
<feature type="compositionally biased region" description="Basic and acidic residues" evidence="1">
    <location>
        <begin position="1"/>
        <end position="13"/>
    </location>
</feature>
<feature type="region of interest" description="Disordered" evidence="1">
    <location>
        <begin position="103"/>
        <end position="137"/>
    </location>
</feature>
<feature type="compositionally biased region" description="Polar residues" evidence="1">
    <location>
        <begin position="886"/>
        <end position="897"/>
    </location>
</feature>
<feature type="compositionally biased region" description="Low complexity" evidence="1">
    <location>
        <begin position="269"/>
        <end position="279"/>
    </location>
</feature>
<feature type="compositionally biased region" description="Polar residues" evidence="1">
    <location>
        <begin position="769"/>
        <end position="786"/>
    </location>
</feature>
<feature type="region of interest" description="Disordered" evidence="1">
    <location>
        <begin position="755"/>
        <end position="799"/>
    </location>
</feature>
<feature type="region of interest" description="Disordered" evidence="1">
    <location>
        <begin position="38"/>
        <end position="88"/>
    </location>
</feature>
<gene>
    <name evidence="2" type="ORF">PLOB_00023438</name>
</gene>
<name>A0ABN8RR07_9CNID</name>
<feature type="compositionally biased region" description="Polar residues" evidence="1">
    <location>
        <begin position="973"/>
        <end position="984"/>
    </location>
</feature>
<feature type="region of interest" description="Disordered" evidence="1">
    <location>
        <begin position="301"/>
        <end position="401"/>
    </location>
</feature>
<feature type="compositionally biased region" description="Polar residues" evidence="1">
    <location>
        <begin position="468"/>
        <end position="485"/>
    </location>
</feature>
<feature type="region of interest" description="Disordered" evidence="1">
    <location>
        <begin position="1"/>
        <end position="24"/>
    </location>
</feature>
<sequence length="1009" mass="109340">MDKDIEAADETQRNRASRSGNHYHQLARDTAQALAELQVPGASNEIISSNERGGNESEARQRVREETQRVNVRRRANHYHQQAADTGQPLAELQISSASNFDSEAVNSVDGRIESESHTARDKQQIPAKGKRKGKKHYLEVAKGTSGALAELRTPCTSDDRTSQQEAGLQSQFQTTESVACEESLTEDDPNATCGSGFFRDGSNGGEEWSLGSQNEATESSTFPRQESLPEYNPDATCGSTCRPLSSYADEEMQTEGELNSCGHREASKSSSYQESLSEYNPDATCGTGYWQQASAVMDSFTGQESLSKNDTDYSSFKSDTEKIVSTESCWTGETPKPLPAETDTHHSTVAEEDGSQQNNSYHSKQDGEPCTKKPKPNPEVTNHLSLSSHPEHFHEETGPSCCSALALGQGSVSEMSSTMSEQFKAMTTEDTQENVLLNDGARSRDTECLSSEFEHMNIDEYDGVEPSTGSYSSVNSQTSENVDSLKSATQDSLKDIENGASYSSGFETQVHNQVPAPMNENAEVAGAVSRESLTSVSSIPQGARPKTKVKVPGGKKNKTPKQNTKNPYNELAKTVSADLSALNIKMDNSRSGKSTGNHLRDDLRDQELLDGGSSQAAGTSNSSRNVSTSEFGLVNARQQPSEEQLNRPHDGNQSEDWSLLGDGAQLSDQSTNVVSQHTHATSQNKDFTSQQTQTSSRRSRNSPEARAAAEYCRQQVQEQQKLIDNMAPELQALVIEMIRRDEEELGGGHVLRDVHFQPPIPPREQAGTYEQTNSQEASVQGPSQNSGGKKSKKGKKKKGHYVELAGLIAPELTKLNGVMNGHREEHETTAEHEAAGIDQSDGANQGALGNSPHEENGSLQGMRHNGAYSNSPGPSYQGAWGGSSRGLSHVQSSQPNRQRRGNGNHSMGGGGANSLGNRNGKENRVQSSKQRKSKEEDKNKGSLSQIGNIASSLHELNARLEEQQRQERGRQSTNGAEARSSQGEGPDESVTRDTTCARSHSSPANGHN</sequence>
<protein>
    <submittedName>
        <fullName evidence="2">Uncharacterized protein</fullName>
    </submittedName>
</protein>
<evidence type="ECO:0000313" key="2">
    <source>
        <dbReference type="EMBL" id="CAH3180565.1"/>
    </source>
</evidence>
<feature type="compositionally biased region" description="Polar residues" evidence="1">
    <location>
        <begin position="380"/>
        <end position="389"/>
    </location>
</feature>
<comment type="caution">
    <text evidence="2">The sequence shown here is derived from an EMBL/GenBank/DDBJ whole genome shotgun (WGS) entry which is preliminary data.</text>
</comment>
<feature type="compositionally biased region" description="Polar residues" evidence="1">
    <location>
        <begin position="993"/>
        <end position="1009"/>
    </location>
</feature>
<feature type="region of interest" description="Disordered" evidence="1">
    <location>
        <begin position="824"/>
        <end position="1009"/>
    </location>
</feature>
<feature type="compositionally biased region" description="Polar residues" evidence="1">
    <location>
        <begin position="301"/>
        <end position="318"/>
    </location>
</feature>
<feature type="compositionally biased region" description="Basic and acidic residues" evidence="1">
    <location>
        <begin position="957"/>
        <end position="971"/>
    </location>
</feature>
<feature type="region of interest" description="Disordered" evidence="1">
    <location>
        <begin position="610"/>
        <end position="711"/>
    </location>
</feature>
<feature type="region of interest" description="Disordered" evidence="1">
    <location>
        <begin position="534"/>
        <end position="571"/>
    </location>
</feature>
<keyword evidence="3" id="KW-1185">Reference proteome</keyword>
<feature type="compositionally biased region" description="Basic and acidic residues" evidence="1">
    <location>
        <begin position="111"/>
        <end position="124"/>
    </location>
</feature>
<dbReference type="Proteomes" id="UP001159405">
    <property type="component" value="Unassembled WGS sequence"/>
</dbReference>
<organism evidence="2 3">
    <name type="scientific">Porites lobata</name>
    <dbReference type="NCBI Taxonomy" id="104759"/>
    <lineage>
        <taxon>Eukaryota</taxon>
        <taxon>Metazoa</taxon>
        <taxon>Cnidaria</taxon>
        <taxon>Anthozoa</taxon>
        <taxon>Hexacorallia</taxon>
        <taxon>Scleractinia</taxon>
        <taxon>Fungiina</taxon>
        <taxon>Poritidae</taxon>
        <taxon>Porites</taxon>
    </lineage>
</organism>
<evidence type="ECO:0000313" key="3">
    <source>
        <dbReference type="Proteomes" id="UP001159405"/>
    </source>
</evidence>
<feature type="region of interest" description="Disordered" evidence="1">
    <location>
        <begin position="249"/>
        <end position="285"/>
    </location>
</feature>
<dbReference type="EMBL" id="CALNXK010000279">
    <property type="protein sequence ID" value="CAH3180565.1"/>
    <property type="molecule type" value="Genomic_DNA"/>
</dbReference>
<feature type="compositionally biased region" description="Basic and acidic residues" evidence="1">
    <location>
        <begin position="824"/>
        <end position="836"/>
    </location>
</feature>
<feature type="compositionally biased region" description="Basic and acidic residues" evidence="1">
    <location>
        <begin position="53"/>
        <end position="68"/>
    </location>
</feature>
<accession>A0ABN8RR07</accession>